<feature type="domain" description="XdhC Rossmann" evidence="2">
    <location>
        <begin position="92"/>
        <end position="234"/>
    </location>
</feature>
<dbReference type="AlphaFoldDB" id="A0A1S1VA86"/>
<dbReference type="Pfam" id="PF02625">
    <property type="entry name" value="XdhC_CoxI"/>
    <property type="match status" value="1"/>
</dbReference>
<name>A0A1S1VA86_9FIRM</name>
<accession>A0A1S1VA86</accession>
<evidence type="ECO:0000259" key="2">
    <source>
        <dbReference type="Pfam" id="PF13478"/>
    </source>
</evidence>
<dbReference type="InterPro" id="IPR052698">
    <property type="entry name" value="MoCofactor_Util/Proc"/>
</dbReference>
<protein>
    <submittedName>
        <fullName evidence="3">Putative xanthine dehydrogenase subunit A</fullName>
        <ecNumber evidence="3">1.17.1.4</ecNumber>
    </submittedName>
</protein>
<keyword evidence="4" id="KW-1185">Reference proteome</keyword>
<proteinExistence type="predicted"/>
<dbReference type="PANTHER" id="PTHR30388:SF6">
    <property type="entry name" value="XANTHINE DEHYDROGENASE SUBUNIT A-RELATED"/>
    <property type="match status" value="1"/>
</dbReference>
<dbReference type="OrthoDB" id="9773039at2"/>
<feature type="domain" description="XdhC- CoxI" evidence="1">
    <location>
        <begin position="272"/>
        <end position="326"/>
    </location>
</feature>
<dbReference type="InterPro" id="IPR027051">
    <property type="entry name" value="XdhC_Rossmann_dom"/>
</dbReference>
<evidence type="ECO:0000313" key="4">
    <source>
        <dbReference type="Proteomes" id="UP000180254"/>
    </source>
</evidence>
<dbReference type="STRING" id="39480.EUAN_03620"/>
<dbReference type="InterPro" id="IPR003777">
    <property type="entry name" value="XdhC_CoxI"/>
</dbReference>
<dbReference type="Pfam" id="PF13478">
    <property type="entry name" value="XdhC_C"/>
    <property type="match status" value="1"/>
</dbReference>
<dbReference type="EMBL" id="MKIE01000001">
    <property type="protein sequence ID" value="OHW63498.1"/>
    <property type="molecule type" value="Genomic_DNA"/>
</dbReference>
<dbReference type="PANTHER" id="PTHR30388">
    <property type="entry name" value="ALDEHYDE OXIDOREDUCTASE MOLYBDENUM COFACTOR ASSEMBLY PROTEIN"/>
    <property type="match status" value="1"/>
</dbReference>
<organism evidence="3 4">
    <name type="scientific">Andreesenia angusta</name>
    <dbReference type="NCBI Taxonomy" id="39480"/>
    <lineage>
        <taxon>Bacteria</taxon>
        <taxon>Bacillati</taxon>
        <taxon>Bacillota</taxon>
        <taxon>Tissierellia</taxon>
        <taxon>Tissierellales</taxon>
        <taxon>Gottschalkiaceae</taxon>
        <taxon>Andreesenia</taxon>
    </lineage>
</organism>
<reference evidence="3 4" key="1">
    <citation type="submission" date="2016-09" db="EMBL/GenBank/DDBJ databases">
        <title>Genome sequence of Eubacterium angustum.</title>
        <authorList>
            <person name="Poehlein A."/>
            <person name="Daniel R."/>
        </authorList>
    </citation>
    <scope>NUCLEOTIDE SEQUENCE [LARGE SCALE GENOMIC DNA]</scope>
    <source>
        <strain evidence="3 4">DSM 1989</strain>
    </source>
</reference>
<gene>
    <name evidence="3" type="primary">pucA_1</name>
    <name evidence="3" type="ORF">EUAN_03620</name>
</gene>
<dbReference type="RefSeq" id="WP_071061027.1">
    <property type="nucleotide sequence ID" value="NZ_MKIE01000001.1"/>
</dbReference>
<dbReference type="Proteomes" id="UP000180254">
    <property type="component" value="Unassembled WGS sequence"/>
</dbReference>
<dbReference type="GO" id="GO:0004854">
    <property type="term" value="F:xanthine dehydrogenase activity"/>
    <property type="evidence" value="ECO:0007669"/>
    <property type="project" value="UniProtKB-EC"/>
</dbReference>
<keyword evidence="3" id="KW-0560">Oxidoreductase</keyword>
<comment type="caution">
    <text evidence="3">The sequence shown here is derived from an EMBL/GenBank/DDBJ whole genome shotgun (WGS) entry which is preliminary data.</text>
</comment>
<evidence type="ECO:0000259" key="1">
    <source>
        <dbReference type="Pfam" id="PF02625"/>
    </source>
</evidence>
<evidence type="ECO:0000313" key="3">
    <source>
        <dbReference type="EMBL" id="OHW63498.1"/>
    </source>
</evidence>
<dbReference type="EC" id="1.17.1.4" evidence="3"/>
<sequence length="356" mass="38922">MFENLYSELLEALSHGEEVALVSYMNPESPNSGSIVGKKLVSRAQLKNGPGESGLSPEAELIYESFNTGVPQSRNIDGRFIMVEPYFPKPRLIVFGGGHIAKPLSELAAKSEFDVTVVDDRPMFANSGRFPEAQNVICKSFENAFDELKLRSSDFVVIVTRGHVHDGICIREALNHELSYLGMIGSKRRVKGMMDTLREEGYSEERLTSVSSPIGLDIGAVTPFEIAVSIIAEVIEYRRLRNGGRDSARNKKFNWPEFDREVLETMCAPDKNRALVTIISSKGSVPRKAGAKMVVYLDGRLLGSIGGGCSEAGVITLARDIIRDKGYCISSVDMTGEVAEELGMVCGGVMDVLIES</sequence>
<dbReference type="Gene3D" id="3.40.50.720">
    <property type="entry name" value="NAD(P)-binding Rossmann-like Domain"/>
    <property type="match status" value="1"/>
</dbReference>